<dbReference type="GO" id="GO:0000725">
    <property type="term" value="P:recombinational repair"/>
    <property type="evidence" value="ECO:0007669"/>
    <property type="project" value="TreeGrafter"/>
</dbReference>
<dbReference type="InterPro" id="IPR027417">
    <property type="entry name" value="P-loop_NTPase"/>
</dbReference>
<keyword evidence="1" id="KW-0547">Nucleotide-binding</keyword>
<evidence type="ECO:0000313" key="1">
    <source>
        <dbReference type="EMBL" id="GII26378.1"/>
    </source>
</evidence>
<keyword evidence="1" id="KW-0378">Hydrolase</keyword>
<dbReference type="GO" id="GO:0043138">
    <property type="term" value="F:3'-5' DNA helicase activity"/>
    <property type="evidence" value="ECO:0007669"/>
    <property type="project" value="TreeGrafter"/>
</dbReference>
<protein>
    <submittedName>
        <fullName evidence="1">DNA helicase</fullName>
    </submittedName>
</protein>
<dbReference type="InterPro" id="IPR000212">
    <property type="entry name" value="DNA_helicase_UvrD/REP"/>
</dbReference>
<name>A0A8J3TG86_9ACTN</name>
<dbReference type="GO" id="GO:0005829">
    <property type="term" value="C:cytosol"/>
    <property type="evidence" value="ECO:0007669"/>
    <property type="project" value="TreeGrafter"/>
</dbReference>
<keyword evidence="1" id="KW-0347">Helicase</keyword>
<dbReference type="SUPFAM" id="SSF52540">
    <property type="entry name" value="P-loop containing nucleoside triphosphate hydrolases"/>
    <property type="match status" value="1"/>
</dbReference>
<dbReference type="RefSeq" id="WP_239088541.1">
    <property type="nucleotide sequence ID" value="NZ_BOON01000076.1"/>
</dbReference>
<dbReference type="Gene3D" id="3.40.50.300">
    <property type="entry name" value="P-loop containing nucleotide triphosphate hydrolases"/>
    <property type="match status" value="2"/>
</dbReference>
<dbReference type="EMBL" id="BOON01000076">
    <property type="protein sequence ID" value="GII26378.1"/>
    <property type="molecule type" value="Genomic_DNA"/>
</dbReference>
<sequence>MTVPALETELDSERAHLAASRAALRRMRERAEALFATGDGVAGDAYSAETLGRTLSRRVAELADNPNTPLFFGRLDFTTDERYHVGRRHVTDDSGEPMVLDWRAPISRAFYRASAGDPQDVAVRRRFGFSGGELTSFEDEHLDRGEELGTASRILTAEIERPRVGPMRDIVATIQPEQDELVRAELDESICVQGAPGTGKTAVGLHRAAYLLYLHRERLRRAGVLIVGPNRAFLHYIAAVLPALGEVDVTQTTVDDLVARVPVRAVDTPEAAAVKQDARMAAVLATALHGRIREPGGPLMVPDGSYRWRISTDALRRIVGEVRGEAPPYGIGRERVRARVVALLVRQAEHTSGESPGETWQRRMGKAKPVTEFLDAVWPAVTPEQLVFDVLCAPSDELLSEAERDAIRWAKPPRTARSARWTAADAVLIDEAAGLVDRVPSFGHVVIDEAQDLSPMQCRAIARRSEHGSITLLGDLAQGTAPWAARDWRETLAHLGKPDARVVPLRTGFRVPEVVLELANRLLPALGVDVPEAVSLRRDGALRVREVADLETATVAAVREACDVDGSVGVIAADATVPRLAAALSAAGVDAGGPDDDERVTVMPASLAKGLEYDHVIVVEPADIVAAEPRGLHRLYVVLTRAVSRLDVLHHASLPAAVTGCVHDEEIHGSRSTHGI</sequence>
<keyword evidence="2" id="KW-1185">Reference proteome</keyword>
<keyword evidence="1" id="KW-0067">ATP-binding</keyword>
<dbReference type="PANTHER" id="PTHR11070">
    <property type="entry name" value="UVRD / RECB / PCRA DNA HELICASE FAMILY MEMBER"/>
    <property type="match status" value="1"/>
</dbReference>
<proteinExistence type="predicted"/>
<evidence type="ECO:0000313" key="2">
    <source>
        <dbReference type="Proteomes" id="UP000599074"/>
    </source>
</evidence>
<dbReference type="AlphaFoldDB" id="A0A8J3TG86"/>
<organism evidence="1 2">
    <name type="scientific">Planosporangium mesophilum</name>
    <dbReference type="NCBI Taxonomy" id="689768"/>
    <lineage>
        <taxon>Bacteria</taxon>
        <taxon>Bacillati</taxon>
        <taxon>Actinomycetota</taxon>
        <taxon>Actinomycetes</taxon>
        <taxon>Micromonosporales</taxon>
        <taxon>Micromonosporaceae</taxon>
        <taxon>Planosporangium</taxon>
    </lineage>
</organism>
<gene>
    <name evidence="1" type="ORF">Pme01_59750</name>
</gene>
<dbReference type="PANTHER" id="PTHR11070:SF45">
    <property type="entry name" value="DNA 3'-5' HELICASE"/>
    <property type="match status" value="1"/>
</dbReference>
<dbReference type="GO" id="GO:0005524">
    <property type="term" value="F:ATP binding"/>
    <property type="evidence" value="ECO:0007669"/>
    <property type="project" value="InterPro"/>
</dbReference>
<dbReference type="GO" id="GO:0003677">
    <property type="term" value="F:DNA binding"/>
    <property type="evidence" value="ECO:0007669"/>
    <property type="project" value="InterPro"/>
</dbReference>
<dbReference type="Proteomes" id="UP000599074">
    <property type="component" value="Unassembled WGS sequence"/>
</dbReference>
<accession>A0A8J3TG86</accession>
<reference evidence="1" key="1">
    <citation type="submission" date="2021-01" db="EMBL/GenBank/DDBJ databases">
        <title>Whole genome shotgun sequence of Planosporangium mesophilum NBRC 109066.</title>
        <authorList>
            <person name="Komaki H."/>
            <person name="Tamura T."/>
        </authorList>
    </citation>
    <scope>NUCLEOTIDE SEQUENCE</scope>
    <source>
        <strain evidence="1">NBRC 109066</strain>
    </source>
</reference>
<comment type="caution">
    <text evidence="1">The sequence shown here is derived from an EMBL/GenBank/DDBJ whole genome shotgun (WGS) entry which is preliminary data.</text>
</comment>